<evidence type="ECO:0000313" key="3">
    <source>
        <dbReference type="Proteomes" id="UP001221413"/>
    </source>
</evidence>
<dbReference type="Proteomes" id="UP001221413">
    <property type="component" value="Unassembled WGS sequence"/>
</dbReference>
<evidence type="ECO:0000313" key="2">
    <source>
        <dbReference type="EMBL" id="KAJ6256417.1"/>
    </source>
</evidence>
<accession>A0AAD6NFQ2</accession>
<evidence type="ECO:0000256" key="1">
    <source>
        <dbReference type="SAM" id="Phobius"/>
    </source>
</evidence>
<dbReference type="Pfam" id="PF20246">
    <property type="entry name" value="DUF6601"/>
    <property type="match status" value="1"/>
</dbReference>
<keyword evidence="1" id="KW-0472">Membrane</keyword>
<keyword evidence="1" id="KW-1133">Transmembrane helix</keyword>
<feature type="transmembrane region" description="Helical" evidence="1">
    <location>
        <begin position="280"/>
        <end position="305"/>
    </location>
</feature>
<proteinExistence type="predicted"/>
<protein>
    <recommendedName>
        <fullName evidence="4">Subtilisin-like serine protease</fullName>
    </recommendedName>
</protein>
<evidence type="ECO:0008006" key="4">
    <source>
        <dbReference type="Google" id="ProtNLM"/>
    </source>
</evidence>
<comment type="caution">
    <text evidence="2">The sequence shown here is derived from an EMBL/GenBank/DDBJ whole genome shotgun (WGS) entry which is preliminary data.</text>
</comment>
<reference evidence="2" key="1">
    <citation type="submission" date="2023-01" db="EMBL/GenBank/DDBJ databases">
        <title>The chitinases involved in constricting ring structure development in the nematode-trapping fungus Drechslerella dactyloides.</title>
        <authorList>
            <person name="Wang R."/>
            <person name="Zhang L."/>
            <person name="Tang P."/>
            <person name="Li S."/>
            <person name="Liang L."/>
        </authorList>
    </citation>
    <scope>NUCLEOTIDE SEQUENCE</scope>
    <source>
        <strain evidence="2">YMF1.00031</strain>
    </source>
</reference>
<organism evidence="2 3">
    <name type="scientific">Drechslerella dactyloides</name>
    <name type="common">Nematode-trapping fungus</name>
    <name type="synonym">Arthrobotrys dactyloides</name>
    <dbReference type="NCBI Taxonomy" id="74499"/>
    <lineage>
        <taxon>Eukaryota</taxon>
        <taxon>Fungi</taxon>
        <taxon>Dikarya</taxon>
        <taxon>Ascomycota</taxon>
        <taxon>Pezizomycotina</taxon>
        <taxon>Orbiliomycetes</taxon>
        <taxon>Orbiliales</taxon>
        <taxon>Orbiliaceae</taxon>
        <taxon>Drechslerella</taxon>
    </lineage>
</organism>
<feature type="transmembrane region" description="Helical" evidence="1">
    <location>
        <begin position="238"/>
        <end position="260"/>
    </location>
</feature>
<dbReference type="AlphaFoldDB" id="A0AAD6NFQ2"/>
<keyword evidence="1" id="KW-0812">Transmembrane</keyword>
<dbReference type="InterPro" id="IPR046536">
    <property type="entry name" value="DUF6601"/>
</dbReference>
<sequence length="328" mass="37114">MAAVLVDQEKELNHDLRVETVGGKKVLRRNGDNNTTLPGEPLLELAGDQLLPRLRKIYLIPELDRMSPYFRYIVTPDSSHIFPVHFQSARGRQVLANERHSLHLVWYHDRIFVKPIAPYLLSAAFWDWIAQADPEVFKAAAGLMRSYAFLIQSEADYRLANDDRSPLLPLAMGKTTEDFEKFVRFIDQFAHLADDELSPRYSYGELRLSRLNWLIRFLFIKVTFFHVNGEWGPIFMNILAPLIAVFAVLSILLTTMQVGLAAQSSTSTDSWQAYIGVCRWFSVVVLVATTTASAGLLALMAGVLIHEQVFAYKKFHAPKGNDMKSGVA</sequence>
<dbReference type="PANTHER" id="PTHR34414">
    <property type="entry name" value="HET DOMAIN-CONTAINING PROTEIN-RELATED"/>
    <property type="match status" value="1"/>
</dbReference>
<gene>
    <name evidence="2" type="ORF">Dda_8918</name>
</gene>
<name>A0AAD6NFQ2_DREDA</name>
<dbReference type="EMBL" id="JAQGDS010000013">
    <property type="protein sequence ID" value="KAJ6256417.1"/>
    <property type="molecule type" value="Genomic_DNA"/>
</dbReference>
<dbReference type="PANTHER" id="PTHR34414:SF1">
    <property type="entry name" value="SUBTILISIN-LIKE SERINE PROTEASE"/>
    <property type="match status" value="1"/>
</dbReference>
<keyword evidence="3" id="KW-1185">Reference proteome</keyword>